<dbReference type="AlphaFoldDB" id="A0AAN8KEL3"/>
<dbReference type="Pfam" id="PF13358">
    <property type="entry name" value="DDE_3"/>
    <property type="match status" value="1"/>
</dbReference>
<evidence type="ECO:0000313" key="3">
    <source>
        <dbReference type="EMBL" id="KAK6192104.1"/>
    </source>
</evidence>
<evidence type="ECO:0000259" key="2">
    <source>
        <dbReference type="Pfam" id="PF13358"/>
    </source>
</evidence>
<proteinExistence type="predicted"/>
<evidence type="ECO:0008006" key="5">
    <source>
        <dbReference type="Google" id="ProtNLM"/>
    </source>
</evidence>
<sequence>MPATRIPHLDKLKIVELHKKDWKCSAIHRYLNQSNVNVSLSGVKYTVTAYIEGRFDNKCVLTEKTHHFNNLCSDDIVFIDNEFQQNPAQSARDIQKTLSAHGTDTSISTVRRAIDFAGYTSTKPRYCQLIRDQNKEKRVEFCRHLLETNDQFDNVIFTDECSIQLHDNKTVAYRQKDQRAPQQCRPKHPYKVHLWGGISRKGKSQLLIFDGIMDSVFYTEEILKKTLLPFINKRFHDGHRFQQDNDPKHTSRLAKTFMEDNNINWWCTPPESPDLNPIEMVWNMLKRYVSKNNPTTKEELCNYCQDFWYNVLTRDICNRFIDHMYKVVPVVVVVGGKATADMPKRLFGSERSFGKDSNHFNQKLLNDPKVRKRLQ</sequence>
<feature type="domain" description="Transposase Tc1-like" evidence="1">
    <location>
        <begin position="83"/>
        <end position="144"/>
    </location>
</feature>
<accession>A0AAN8KEL3</accession>
<dbReference type="GO" id="GO:0003677">
    <property type="term" value="F:DNA binding"/>
    <property type="evidence" value="ECO:0007669"/>
    <property type="project" value="InterPro"/>
</dbReference>
<dbReference type="PANTHER" id="PTHR23022">
    <property type="entry name" value="TRANSPOSABLE ELEMENT-RELATED"/>
    <property type="match status" value="1"/>
</dbReference>
<reference evidence="3 4" key="1">
    <citation type="submission" date="2024-01" db="EMBL/GenBank/DDBJ databases">
        <title>The genome of the rayed Mediterranean limpet Patella caerulea (Linnaeus, 1758).</title>
        <authorList>
            <person name="Anh-Thu Weber A."/>
            <person name="Halstead-Nussloch G."/>
        </authorList>
    </citation>
    <scope>NUCLEOTIDE SEQUENCE [LARGE SCALE GENOMIC DNA]</scope>
    <source>
        <strain evidence="3">AATW-2023a</strain>
        <tissue evidence="3">Whole specimen</tissue>
    </source>
</reference>
<comment type="caution">
    <text evidence="3">The sequence shown here is derived from an EMBL/GenBank/DDBJ whole genome shotgun (WGS) entry which is preliminary data.</text>
</comment>
<dbReference type="InterPro" id="IPR012337">
    <property type="entry name" value="RNaseH-like_sf"/>
</dbReference>
<evidence type="ECO:0000259" key="1">
    <source>
        <dbReference type="Pfam" id="PF01498"/>
    </source>
</evidence>
<dbReference type="PANTHER" id="PTHR23022:SF135">
    <property type="entry name" value="SI:DKEY-77F5.3"/>
    <property type="match status" value="1"/>
</dbReference>
<organism evidence="3 4">
    <name type="scientific">Patella caerulea</name>
    <name type="common">Rayed Mediterranean limpet</name>
    <dbReference type="NCBI Taxonomy" id="87958"/>
    <lineage>
        <taxon>Eukaryota</taxon>
        <taxon>Metazoa</taxon>
        <taxon>Spiralia</taxon>
        <taxon>Lophotrochozoa</taxon>
        <taxon>Mollusca</taxon>
        <taxon>Gastropoda</taxon>
        <taxon>Patellogastropoda</taxon>
        <taxon>Patelloidea</taxon>
        <taxon>Patellidae</taxon>
        <taxon>Patella</taxon>
    </lineage>
</organism>
<keyword evidence="4" id="KW-1185">Reference proteome</keyword>
<gene>
    <name evidence="3" type="ORF">SNE40_003642</name>
</gene>
<dbReference type="SUPFAM" id="SSF53098">
    <property type="entry name" value="Ribonuclease H-like"/>
    <property type="match status" value="1"/>
</dbReference>
<dbReference type="Gene3D" id="3.30.420.10">
    <property type="entry name" value="Ribonuclease H-like superfamily/Ribonuclease H"/>
    <property type="match status" value="1"/>
</dbReference>
<evidence type="ECO:0000313" key="4">
    <source>
        <dbReference type="Proteomes" id="UP001347796"/>
    </source>
</evidence>
<dbReference type="Pfam" id="PF01498">
    <property type="entry name" value="HTH_Tnp_Tc3_2"/>
    <property type="match status" value="1"/>
</dbReference>
<protein>
    <recommendedName>
        <fullName evidence="5">Tc1-like transposase DDE domain-containing protein</fullName>
    </recommendedName>
</protein>
<dbReference type="InterPro" id="IPR052338">
    <property type="entry name" value="Transposase_5"/>
</dbReference>
<dbReference type="InterPro" id="IPR002492">
    <property type="entry name" value="Transposase_Tc1-like"/>
</dbReference>
<dbReference type="GO" id="GO:0015074">
    <property type="term" value="P:DNA integration"/>
    <property type="evidence" value="ECO:0007669"/>
    <property type="project" value="InterPro"/>
</dbReference>
<dbReference type="InterPro" id="IPR038717">
    <property type="entry name" value="Tc1-like_DDE_dom"/>
</dbReference>
<dbReference type="EMBL" id="JAZGQO010000002">
    <property type="protein sequence ID" value="KAK6192104.1"/>
    <property type="molecule type" value="Genomic_DNA"/>
</dbReference>
<dbReference type="GO" id="GO:0006313">
    <property type="term" value="P:DNA transposition"/>
    <property type="evidence" value="ECO:0007669"/>
    <property type="project" value="InterPro"/>
</dbReference>
<dbReference type="InterPro" id="IPR036397">
    <property type="entry name" value="RNaseH_sf"/>
</dbReference>
<dbReference type="Proteomes" id="UP001347796">
    <property type="component" value="Unassembled WGS sequence"/>
</dbReference>
<name>A0AAN8KEL3_PATCE</name>
<feature type="domain" description="Tc1-like transposase DDE" evidence="2">
    <location>
        <begin position="155"/>
        <end position="300"/>
    </location>
</feature>